<name>A0ABP9E4N5_9PSEU</name>
<dbReference type="PANTHER" id="PTHR43537">
    <property type="entry name" value="TRANSCRIPTIONAL REGULATOR, GNTR FAMILY"/>
    <property type="match status" value="1"/>
</dbReference>
<dbReference type="PANTHER" id="PTHR43537:SF24">
    <property type="entry name" value="GLUCONATE OPERON TRANSCRIPTIONAL REPRESSOR"/>
    <property type="match status" value="1"/>
</dbReference>
<gene>
    <name evidence="6" type="ORF">GCM10023203_17700</name>
</gene>
<keyword evidence="1" id="KW-0805">Transcription regulation</keyword>
<dbReference type="InterPro" id="IPR000524">
    <property type="entry name" value="Tscrpt_reg_HTH_GntR"/>
</dbReference>
<organism evidence="6 7">
    <name type="scientific">Actinomycetospora straminea</name>
    <dbReference type="NCBI Taxonomy" id="663607"/>
    <lineage>
        <taxon>Bacteria</taxon>
        <taxon>Bacillati</taxon>
        <taxon>Actinomycetota</taxon>
        <taxon>Actinomycetes</taxon>
        <taxon>Pseudonocardiales</taxon>
        <taxon>Pseudonocardiaceae</taxon>
        <taxon>Actinomycetospora</taxon>
    </lineage>
</organism>
<keyword evidence="3" id="KW-0804">Transcription</keyword>
<dbReference type="InterPro" id="IPR036388">
    <property type="entry name" value="WH-like_DNA-bd_sf"/>
</dbReference>
<dbReference type="SUPFAM" id="SSF46785">
    <property type="entry name" value="Winged helix' DNA-binding domain"/>
    <property type="match status" value="1"/>
</dbReference>
<dbReference type="SMART" id="SM00895">
    <property type="entry name" value="FCD"/>
    <property type="match status" value="1"/>
</dbReference>
<feature type="domain" description="HTH gntR-type" evidence="5">
    <location>
        <begin position="48"/>
        <end position="115"/>
    </location>
</feature>
<evidence type="ECO:0000256" key="2">
    <source>
        <dbReference type="ARBA" id="ARBA00023125"/>
    </source>
</evidence>
<dbReference type="InterPro" id="IPR011711">
    <property type="entry name" value="GntR_C"/>
</dbReference>
<sequence length="266" mass="28939">MPADDTEPAFGRRYGGLVSVPDPSPSPGSTRRPRLASATTGGRRPTGSRLSSVVYDGIKESLLEGDHEAGERLSVEQIAQAHGVSKQPVMDALRRLSIDGLVEIIPQVGVEVARYAPEEIDDFFELFASVESTAAGLAATRRTEAQLRELDTVGARIEALTHDDDPAARSHGYRVANREYHGVIHTMAHSRIIVDYAARLWDLSDFLINTGPSDLPLHSALEQRHADHEAVRAALHEQDPDAAALHMKRHILDTVGIIRSERAGTA</sequence>
<dbReference type="PROSITE" id="PS50949">
    <property type="entry name" value="HTH_GNTR"/>
    <property type="match status" value="1"/>
</dbReference>
<dbReference type="Pfam" id="PF00392">
    <property type="entry name" value="GntR"/>
    <property type="match status" value="1"/>
</dbReference>
<proteinExistence type="predicted"/>
<keyword evidence="2" id="KW-0238">DNA-binding</keyword>
<evidence type="ECO:0000313" key="6">
    <source>
        <dbReference type="EMBL" id="GAA4869137.1"/>
    </source>
</evidence>
<evidence type="ECO:0000259" key="5">
    <source>
        <dbReference type="PROSITE" id="PS50949"/>
    </source>
</evidence>
<evidence type="ECO:0000256" key="1">
    <source>
        <dbReference type="ARBA" id="ARBA00023015"/>
    </source>
</evidence>
<dbReference type="InterPro" id="IPR036390">
    <property type="entry name" value="WH_DNA-bd_sf"/>
</dbReference>
<feature type="region of interest" description="Disordered" evidence="4">
    <location>
        <begin position="1"/>
        <end position="50"/>
    </location>
</feature>
<dbReference type="Gene3D" id="1.20.120.530">
    <property type="entry name" value="GntR ligand-binding domain-like"/>
    <property type="match status" value="1"/>
</dbReference>
<dbReference type="SUPFAM" id="SSF48008">
    <property type="entry name" value="GntR ligand-binding domain-like"/>
    <property type="match status" value="1"/>
</dbReference>
<evidence type="ECO:0000256" key="3">
    <source>
        <dbReference type="ARBA" id="ARBA00023163"/>
    </source>
</evidence>
<dbReference type="EMBL" id="BAABHQ010000003">
    <property type="protein sequence ID" value="GAA4869137.1"/>
    <property type="molecule type" value="Genomic_DNA"/>
</dbReference>
<evidence type="ECO:0000313" key="7">
    <source>
        <dbReference type="Proteomes" id="UP001500457"/>
    </source>
</evidence>
<keyword evidence="7" id="KW-1185">Reference proteome</keyword>
<protein>
    <submittedName>
        <fullName evidence="6">GntR family transcriptional regulator</fullName>
    </submittedName>
</protein>
<dbReference type="SMART" id="SM00345">
    <property type="entry name" value="HTH_GNTR"/>
    <property type="match status" value="1"/>
</dbReference>
<reference evidence="7" key="1">
    <citation type="journal article" date="2019" name="Int. J. Syst. Evol. Microbiol.">
        <title>The Global Catalogue of Microorganisms (GCM) 10K type strain sequencing project: providing services to taxonomists for standard genome sequencing and annotation.</title>
        <authorList>
            <consortium name="The Broad Institute Genomics Platform"/>
            <consortium name="The Broad Institute Genome Sequencing Center for Infectious Disease"/>
            <person name="Wu L."/>
            <person name="Ma J."/>
        </authorList>
    </citation>
    <scope>NUCLEOTIDE SEQUENCE [LARGE SCALE GENOMIC DNA]</scope>
    <source>
        <strain evidence="7">JCM 17983</strain>
    </source>
</reference>
<dbReference type="InterPro" id="IPR008920">
    <property type="entry name" value="TF_FadR/GntR_C"/>
</dbReference>
<dbReference type="Pfam" id="PF07729">
    <property type="entry name" value="FCD"/>
    <property type="match status" value="1"/>
</dbReference>
<accession>A0ABP9E4N5</accession>
<dbReference type="Gene3D" id="1.10.10.10">
    <property type="entry name" value="Winged helix-like DNA-binding domain superfamily/Winged helix DNA-binding domain"/>
    <property type="match status" value="1"/>
</dbReference>
<comment type="caution">
    <text evidence="6">The sequence shown here is derived from an EMBL/GenBank/DDBJ whole genome shotgun (WGS) entry which is preliminary data.</text>
</comment>
<evidence type="ECO:0000256" key="4">
    <source>
        <dbReference type="SAM" id="MobiDB-lite"/>
    </source>
</evidence>
<dbReference type="Proteomes" id="UP001500457">
    <property type="component" value="Unassembled WGS sequence"/>
</dbReference>